<dbReference type="HOGENOM" id="CLU_1543002_0_0_1"/>
<dbReference type="AlphaFoldDB" id="A0C5Y8"/>
<dbReference type="GeneID" id="5019389"/>
<evidence type="ECO:0000256" key="1">
    <source>
        <dbReference type="SAM" id="MobiDB-lite"/>
    </source>
</evidence>
<accession>A0C5Y8</accession>
<feature type="compositionally biased region" description="Basic and acidic residues" evidence="1">
    <location>
        <begin position="124"/>
        <end position="136"/>
    </location>
</feature>
<reference evidence="2 3" key="1">
    <citation type="journal article" date="2006" name="Nature">
        <title>Global trends of whole-genome duplications revealed by the ciliate Paramecium tetraurelia.</title>
        <authorList>
            <consortium name="Genoscope"/>
            <person name="Aury J.-M."/>
            <person name="Jaillon O."/>
            <person name="Duret L."/>
            <person name="Noel B."/>
            <person name="Jubin C."/>
            <person name="Porcel B.M."/>
            <person name="Segurens B."/>
            <person name="Daubin V."/>
            <person name="Anthouard V."/>
            <person name="Aiach N."/>
            <person name="Arnaiz O."/>
            <person name="Billaut A."/>
            <person name="Beisson J."/>
            <person name="Blanc I."/>
            <person name="Bouhouche K."/>
            <person name="Camara F."/>
            <person name="Duharcourt S."/>
            <person name="Guigo R."/>
            <person name="Gogendeau D."/>
            <person name="Katinka M."/>
            <person name="Keller A.-M."/>
            <person name="Kissmehl R."/>
            <person name="Klotz C."/>
            <person name="Koll F."/>
            <person name="Le Moue A."/>
            <person name="Lepere C."/>
            <person name="Malinsky S."/>
            <person name="Nowacki M."/>
            <person name="Nowak J.K."/>
            <person name="Plattner H."/>
            <person name="Poulain J."/>
            <person name="Ruiz F."/>
            <person name="Serrano V."/>
            <person name="Zagulski M."/>
            <person name="Dessen P."/>
            <person name="Betermier M."/>
            <person name="Weissenbach J."/>
            <person name="Scarpelli C."/>
            <person name="Schachter V."/>
            <person name="Sperling L."/>
            <person name="Meyer E."/>
            <person name="Cohen J."/>
            <person name="Wincker P."/>
        </authorList>
    </citation>
    <scope>NUCLEOTIDE SEQUENCE [LARGE SCALE GENOMIC DNA]</scope>
    <source>
        <strain evidence="2 3">Stock d4-2</strain>
    </source>
</reference>
<dbReference type="InParanoid" id="A0C5Y8"/>
<dbReference type="KEGG" id="ptm:GSPATT00035334001"/>
<gene>
    <name evidence="2" type="ORF">GSPATT00035334001</name>
</gene>
<evidence type="ECO:0000313" key="2">
    <source>
        <dbReference type="EMBL" id="CAK66205.1"/>
    </source>
</evidence>
<dbReference type="RefSeq" id="XP_001433602.1">
    <property type="nucleotide sequence ID" value="XM_001433565.2"/>
</dbReference>
<keyword evidence="3" id="KW-1185">Reference proteome</keyword>
<dbReference type="Proteomes" id="UP000000600">
    <property type="component" value="Unassembled WGS sequence"/>
</dbReference>
<name>A0C5Y8_PARTE</name>
<dbReference type="EMBL" id="CT868043">
    <property type="protein sequence ID" value="CAK66205.1"/>
    <property type="molecule type" value="Genomic_DNA"/>
</dbReference>
<dbReference type="OMA" id="TYCVQNS"/>
<evidence type="ECO:0000313" key="3">
    <source>
        <dbReference type="Proteomes" id="UP000000600"/>
    </source>
</evidence>
<sequence>MVLMEMRKEVDKSIKFIIFCQFKIIDYDICICYQSHFQICVISLSFNQLYNTKFQNNNCIVNQLSTNIIKRIRQTYCVQNSSRTQMETISKIEDLEKLQQQWLDLAKQKGNNNYDQDDEIEEQEDKKEAKVDKDLQESESESDDDDEPKGGRKIPLVELVKGFIPRLLRPEPQE</sequence>
<organism evidence="2 3">
    <name type="scientific">Paramecium tetraurelia</name>
    <dbReference type="NCBI Taxonomy" id="5888"/>
    <lineage>
        <taxon>Eukaryota</taxon>
        <taxon>Sar</taxon>
        <taxon>Alveolata</taxon>
        <taxon>Ciliophora</taxon>
        <taxon>Intramacronucleata</taxon>
        <taxon>Oligohymenophorea</taxon>
        <taxon>Peniculida</taxon>
        <taxon>Parameciidae</taxon>
        <taxon>Paramecium</taxon>
    </lineage>
</organism>
<feature type="region of interest" description="Disordered" evidence="1">
    <location>
        <begin position="110"/>
        <end position="155"/>
    </location>
</feature>
<proteinExistence type="predicted"/>
<protein>
    <submittedName>
        <fullName evidence="2">Uncharacterized protein</fullName>
    </submittedName>
</protein>
<feature type="compositionally biased region" description="Acidic residues" evidence="1">
    <location>
        <begin position="137"/>
        <end position="147"/>
    </location>
</feature>